<dbReference type="Proteomes" id="UP000003505">
    <property type="component" value="Unassembled WGS sequence"/>
</dbReference>
<evidence type="ECO:0000313" key="2">
    <source>
        <dbReference type="Proteomes" id="UP000003505"/>
    </source>
</evidence>
<proteinExistence type="predicted"/>
<evidence type="ECO:0000313" key="1">
    <source>
        <dbReference type="EMBL" id="EEX77390.1"/>
    </source>
</evidence>
<protein>
    <submittedName>
        <fullName evidence="1">Uncharacterized protein</fullName>
    </submittedName>
</protein>
<accession>C9LUQ5</accession>
<dbReference type="EMBL" id="ACKP02000017">
    <property type="protein sequence ID" value="EEX77390.1"/>
    <property type="molecule type" value="Genomic_DNA"/>
</dbReference>
<dbReference type="AlphaFoldDB" id="C9LUQ5"/>
<gene>
    <name evidence="1" type="ORF">SELSPUOL_01191</name>
</gene>
<reference evidence="1 2" key="1">
    <citation type="submission" date="2009-09" db="EMBL/GenBank/DDBJ databases">
        <authorList>
            <person name="Weinstock G."/>
            <person name="Sodergren E."/>
            <person name="Clifton S."/>
            <person name="Fulton L."/>
            <person name="Fulton B."/>
            <person name="Courtney L."/>
            <person name="Fronick C."/>
            <person name="Harrison M."/>
            <person name="Strong C."/>
            <person name="Farmer C."/>
            <person name="Delahaunty K."/>
            <person name="Markovic C."/>
            <person name="Hall O."/>
            <person name="Minx P."/>
            <person name="Tomlinson C."/>
            <person name="Mitreva M."/>
            <person name="Nelson J."/>
            <person name="Hou S."/>
            <person name="Wollam A."/>
            <person name="Pepin K.H."/>
            <person name="Johnson M."/>
            <person name="Bhonagiri V."/>
            <person name="Nash W.E."/>
            <person name="Warren W."/>
            <person name="Chinwalla A."/>
            <person name="Mardis E.R."/>
            <person name="Wilson R.K."/>
        </authorList>
    </citation>
    <scope>NUCLEOTIDE SEQUENCE [LARGE SCALE GENOMIC DNA]</scope>
    <source>
        <strain evidence="2">ATCC 35185 / DSM 20758 / VPI D19B-28</strain>
    </source>
</reference>
<name>C9LUQ5_SELS3</name>
<organism evidence="1 2">
    <name type="scientific">Selenomonas sputigena (strain ATCC 35185 / DSM 20758 / CCUG 44933 / VPI D19B-28)</name>
    <dbReference type="NCBI Taxonomy" id="546271"/>
    <lineage>
        <taxon>Bacteria</taxon>
        <taxon>Bacillati</taxon>
        <taxon>Bacillota</taxon>
        <taxon>Negativicutes</taxon>
        <taxon>Selenomonadales</taxon>
        <taxon>Selenomonadaceae</taxon>
        <taxon>Selenomonas</taxon>
    </lineage>
</organism>
<sequence>MVFFRYAASRLRAASSTYASTSAGRRFAVPCLAKKSLRFFH</sequence>
<comment type="caution">
    <text evidence="1">The sequence shown here is derived from an EMBL/GenBank/DDBJ whole genome shotgun (WGS) entry which is preliminary data.</text>
</comment>